<dbReference type="Proteomes" id="UP000679179">
    <property type="component" value="Unassembled WGS sequence"/>
</dbReference>
<dbReference type="GO" id="GO:0005886">
    <property type="term" value="C:plasma membrane"/>
    <property type="evidence" value="ECO:0007669"/>
    <property type="project" value="TreeGrafter"/>
</dbReference>
<feature type="transmembrane region" description="Helical" evidence="3">
    <location>
        <begin position="28"/>
        <end position="53"/>
    </location>
</feature>
<dbReference type="InterPro" id="IPR003474">
    <property type="entry name" value="Glcn_transporter"/>
</dbReference>
<dbReference type="InterPro" id="IPR036874">
    <property type="entry name" value="Carbonic_anhydrase_sf"/>
</dbReference>
<evidence type="ECO:0000256" key="2">
    <source>
        <dbReference type="PIRSR" id="PIRSR601765-1"/>
    </source>
</evidence>
<feature type="binding site" evidence="2">
    <location>
        <position position="170"/>
    </location>
    <ligand>
        <name>Zn(2+)</name>
        <dbReference type="ChEBI" id="CHEBI:29105"/>
    </ligand>
</feature>
<evidence type="ECO:0000256" key="1">
    <source>
        <dbReference type="ARBA" id="ARBA00006217"/>
    </source>
</evidence>
<dbReference type="Pfam" id="PF02447">
    <property type="entry name" value="GntP_permease"/>
    <property type="match status" value="1"/>
</dbReference>
<dbReference type="SUPFAM" id="SSF53056">
    <property type="entry name" value="beta-carbonic anhydrase, cab"/>
    <property type="match status" value="1"/>
</dbReference>
<dbReference type="AlphaFoldDB" id="A0A919RXV7"/>
<accession>A0A919RXV7</accession>
<comment type="similarity">
    <text evidence="1">Belongs to the beta-class carbonic anhydrase family.</text>
</comment>
<protein>
    <recommendedName>
        <fullName evidence="6">GntP family permease</fullName>
    </recommendedName>
</protein>
<dbReference type="PANTHER" id="PTHR30354">
    <property type="entry name" value="GNT FAMILY GLUCONATE TRANSPORTER"/>
    <property type="match status" value="1"/>
</dbReference>
<dbReference type="GO" id="GO:0015128">
    <property type="term" value="F:gluconate transmembrane transporter activity"/>
    <property type="evidence" value="ECO:0007669"/>
    <property type="project" value="InterPro"/>
</dbReference>
<keyword evidence="3" id="KW-0472">Membrane</keyword>
<evidence type="ECO:0000256" key="3">
    <source>
        <dbReference type="SAM" id="Phobius"/>
    </source>
</evidence>
<feature type="transmembrane region" description="Helical" evidence="3">
    <location>
        <begin position="6"/>
        <end position="21"/>
    </location>
</feature>
<dbReference type="SMART" id="SM00947">
    <property type="entry name" value="Pro_CA"/>
    <property type="match status" value="1"/>
</dbReference>
<gene>
    <name evidence="4" type="ORF">CPJCM30710_10370</name>
</gene>
<evidence type="ECO:0000313" key="4">
    <source>
        <dbReference type="EMBL" id="GIM28371.1"/>
    </source>
</evidence>
<dbReference type="EMBL" id="BOPZ01000006">
    <property type="protein sequence ID" value="GIM28371.1"/>
    <property type="molecule type" value="Genomic_DNA"/>
</dbReference>
<dbReference type="GO" id="GO:0004089">
    <property type="term" value="F:carbonate dehydratase activity"/>
    <property type="evidence" value="ECO:0007669"/>
    <property type="project" value="InterPro"/>
</dbReference>
<feature type="binding site" evidence="2">
    <location>
        <position position="173"/>
    </location>
    <ligand>
        <name>Zn(2+)</name>
        <dbReference type="ChEBI" id="CHEBI:29105"/>
    </ligand>
</feature>
<feature type="transmembrane region" description="Helical" evidence="3">
    <location>
        <begin position="98"/>
        <end position="128"/>
    </location>
</feature>
<keyword evidence="2" id="KW-0479">Metal-binding</keyword>
<reference evidence="4" key="1">
    <citation type="submission" date="2021-03" db="EMBL/GenBank/DDBJ databases">
        <title>Taxonomic study of Clostridium polyendosporum from meadow-gley soil under rice.</title>
        <authorList>
            <person name="Kobayashi H."/>
            <person name="Tanizawa Y."/>
            <person name="Yagura M."/>
        </authorList>
    </citation>
    <scope>NUCLEOTIDE SEQUENCE</scope>
    <source>
        <strain evidence="4">JCM 30710</strain>
    </source>
</reference>
<keyword evidence="5" id="KW-1185">Reference proteome</keyword>
<proteinExistence type="inferred from homology"/>
<organism evidence="4 5">
    <name type="scientific">Clostridium polyendosporum</name>
    <dbReference type="NCBI Taxonomy" id="69208"/>
    <lineage>
        <taxon>Bacteria</taxon>
        <taxon>Bacillati</taxon>
        <taxon>Bacillota</taxon>
        <taxon>Clostridia</taxon>
        <taxon>Eubacteriales</taxon>
        <taxon>Clostridiaceae</taxon>
        <taxon>Clostridium</taxon>
    </lineage>
</organism>
<keyword evidence="2" id="KW-0862">Zinc</keyword>
<name>A0A919RXV7_9CLOT</name>
<dbReference type="GO" id="GO:0008270">
    <property type="term" value="F:zinc ion binding"/>
    <property type="evidence" value="ECO:0007669"/>
    <property type="project" value="InterPro"/>
</dbReference>
<dbReference type="Gene3D" id="3.40.1050.10">
    <property type="entry name" value="Carbonic anhydrase"/>
    <property type="match status" value="1"/>
</dbReference>
<evidence type="ECO:0008006" key="6">
    <source>
        <dbReference type="Google" id="ProtNLM"/>
    </source>
</evidence>
<sequence length="277" mass="28687">MPVIHWSGAILGLAIAIILIFRKVSPVYSLFTGAIIGGLVGGANLAQITQIVIDGTNSVMGAVVRVLAAGVLAGILIESGAAEKIAETIVEKLGEQKALLAISLATMVITAVGVFITVAVIIVAPIALSVAKKVGLTKSSILLAMVGGGKAGNLISPNPNTIAVANVLGHDRCGAVKAAIDGGDVSPNVEAIVRNITPAVEYIKSTSKNAKAEEIAPMVENENILRSINRLLESSVIKKLEYNGNIDVIPAKYNMATGKVTFLGDFQHNLRGKILKV</sequence>
<evidence type="ECO:0000313" key="5">
    <source>
        <dbReference type="Proteomes" id="UP000679179"/>
    </source>
</evidence>
<dbReference type="RefSeq" id="WP_212903109.1">
    <property type="nucleotide sequence ID" value="NZ_BOPZ01000006.1"/>
</dbReference>
<keyword evidence="3" id="KW-1133">Transmembrane helix</keyword>
<comment type="cofactor">
    <cofactor evidence="2">
        <name>Zn(2+)</name>
        <dbReference type="ChEBI" id="CHEBI:29105"/>
    </cofactor>
    <text evidence="2">Binds 1 zinc ion per subunit.</text>
</comment>
<feature type="transmembrane region" description="Helical" evidence="3">
    <location>
        <begin position="59"/>
        <end position="77"/>
    </location>
</feature>
<comment type="caution">
    <text evidence="4">The sequence shown here is derived from an EMBL/GenBank/DDBJ whole genome shotgun (WGS) entry which is preliminary data.</text>
</comment>
<keyword evidence="3" id="KW-0812">Transmembrane</keyword>
<dbReference type="InterPro" id="IPR001765">
    <property type="entry name" value="Carbonic_anhydrase"/>
</dbReference>
<dbReference type="PANTHER" id="PTHR30354:SF23">
    <property type="entry name" value="GNTP FAMILY PERMEASE"/>
    <property type="match status" value="1"/>
</dbReference>